<dbReference type="PATRIC" id="fig|1286171.3.peg.705"/>
<dbReference type="PANTHER" id="PTHR11091">
    <property type="entry name" value="OXIDOREDUCTASE-RELATED"/>
    <property type="match status" value="1"/>
</dbReference>
<dbReference type="STRING" id="1286171.EAL2_c07590"/>
<dbReference type="AlphaFoldDB" id="W8T5C6"/>
<evidence type="ECO:0000256" key="2">
    <source>
        <dbReference type="ARBA" id="ARBA00023002"/>
    </source>
</evidence>
<dbReference type="Pfam" id="PF02615">
    <property type="entry name" value="Ldh_2"/>
    <property type="match status" value="1"/>
</dbReference>
<dbReference type="PANTHER" id="PTHR11091:SF0">
    <property type="entry name" value="MALATE DEHYDROGENASE"/>
    <property type="match status" value="1"/>
</dbReference>
<dbReference type="GO" id="GO:0030060">
    <property type="term" value="F:L-malate dehydrogenase (NAD+) activity"/>
    <property type="evidence" value="ECO:0007669"/>
    <property type="project" value="UniProtKB-EC"/>
</dbReference>
<dbReference type="EMBL" id="CP007452">
    <property type="protein sequence ID" value="AHM56060.1"/>
    <property type="molecule type" value="Genomic_DNA"/>
</dbReference>
<dbReference type="EC" id="1.1.1.37" evidence="3"/>
<keyword evidence="4" id="KW-1185">Reference proteome</keyword>
<gene>
    <name evidence="3" type="ORF">EAL2_c07590</name>
</gene>
<sequence>MIYHVLYYEELKHFCQEAFEGFGLSENDSAVIKDVLLLSDLYGIDSHGTNCIVMYHDLIKDGNIDIGAQPEIVMETPVSAVIDGKRGMEQLMACYAAETAIEKAKTSGIGFVTVRNSNHYGIAVGILKEML</sequence>
<dbReference type="eggNOG" id="COG2055">
    <property type="taxonomic scope" value="Bacteria"/>
</dbReference>
<reference evidence="3 4" key="1">
    <citation type="journal article" date="2014" name="Genome Announc.">
        <title>Complete Genome Sequence of Amino Acid-Utilizing Eubacterium acidaminophilum al-2 (DSM 3953).</title>
        <authorList>
            <person name="Poehlein A."/>
            <person name="Andreesen J.R."/>
            <person name="Daniel R."/>
        </authorList>
    </citation>
    <scope>NUCLEOTIDE SEQUENCE [LARGE SCALE GENOMIC DNA]</scope>
    <source>
        <strain evidence="3 4">DSM 3953</strain>
    </source>
</reference>
<dbReference type="Proteomes" id="UP000019591">
    <property type="component" value="Chromosome"/>
</dbReference>
<protein>
    <submittedName>
        <fullName evidence="3">Malate dehydrogenase</fullName>
        <ecNumber evidence="3">1.1.1.37</ecNumber>
    </submittedName>
</protein>
<evidence type="ECO:0000313" key="3">
    <source>
        <dbReference type="EMBL" id="AHM56060.1"/>
    </source>
</evidence>
<dbReference type="Gene3D" id="3.30.1370.60">
    <property type="entry name" value="Hypothetical oxidoreductase yiak, domain 2"/>
    <property type="match status" value="1"/>
</dbReference>
<name>W8T5C6_PEPAC</name>
<dbReference type="InterPro" id="IPR003767">
    <property type="entry name" value="Malate/L-lactate_DH-like"/>
</dbReference>
<proteinExistence type="inferred from homology"/>
<dbReference type="HOGENOM" id="CLU_1924391_0_0_9"/>
<dbReference type="KEGG" id="eac:EAL2_c07590"/>
<comment type="similarity">
    <text evidence="1">Belongs to the LDH2/MDH2 oxidoreductase family.</text>
</comment>
<dbReference type="InterPro" id="IPR043143">
    <property type="entry name" value="Mal/L-sulf/L-lact_DH-like_NADP"/>
</dbReference>
<organism evidence="3 4">
    <name type="scientific">Peptoclostridium acidaminophilum DSM 3953</name>
    <dbReference type="NCBI Taxonomy" id="1286171"/>
    <lineage>
        <taxon>Bacteria</taxon>
        <taxon>Bacillati</taxon>
        <taxon>Bacillota</taxon>
        <taxon>Clostridia</taxon>
        <taxon>Peptostreptococcales</taxon>
        <taxon>Peptoclostridiaceae</taxon>
        <taxon>Peptoclostridium</taxon>
    </lineage>
</organism>
<dbReference type="Gene3D" id="1.10.1530.10">
    <property type="match status" value="1"/>
</dbReference>
<dbReference type="InterPro" id="IPR036111">
    <property type="entry name" value="Mal/L-sulfo/L-lacto_DH-like_sf"/>
</dbReference>
<evidence type="ECO:0000256" key="1">
    <source>
        <dbReference type="ARBA" id="ARBA00006056"/>
    </source>
</evidence>
<dbReference type="OrthoDB" id="9769447at2"/>
<dbReference type="RefSeq" id="WP_025435094.1">
    <property type="nucleotide sequence ID" value="NZ_CP007452.1"/>
</dbReference>
<keyword evidence="2 3" id="KW-0560">Oxidoreductase</keyword>
<dbReference type="SUPFAM" id="SSF89733">
    <property type="entry name" value="L-sulfolactate dehydrogenase-like"/>
    <property type="match status" value="1"/>
</dbReference>
<dbReference type="InterPro" id="IPR043144">
    <property type="entry name" value="Mal/L-sulf/L-lact_DH-like_ah"/>
</dbReference>
<evidence type="ECO:0000313" key="4">
    <source>
        <dbReference type="Proteomes" id="UP000019591"/>
    </source>
</evidence>
<accession>W8T5C6</accession>